<dbReference type="PRINTS" id="PR00038">
    <property type="entry name" value="HTHLUXR"/>
</dbReference>
<keyword evidence="4" id="KW-0597">Phosphoprotein</keyword>
<dbReference type="Pfam" id="PF00196">
    <property type="entry name" value="GerE"/>
    <property type="match status" value="1"/>
</dbReference>
<dbReference type="AlphaFoldDB" id="A0A1L9NXE4"/>
<dbReference type="PROSITE" id="PS50110">
    <property type="entry name" value="RESPONSE_REGULATORY"/>
    <property type="match status" value="1"/>
</dbReference>
<dbReference type="RefSeq" id="WP_072630503.1">
    <property type="nucleotide sequence ID" value="NZ_MLCB01000129.1"/>
</dbReference>
<dbReference type="SUPFAM" id="SSF52172">
    <property type="entry name" value="CheY-like"/>
    <property type="match status" value="1"/>
</dbReference>
<organism evidence="7 8">
    <name type="scientific">Planktotalea frisia</name>
    <dbReference type="NCBI Taxonomy" id="696762"/>
    <lineage>
        <taxon>Bacteria</taxon>
        <taxon>Pseudomonadati</taxon>
        <taxon>Pseudomonadota</taxon>
        <taxon>Alphaproteobacteria</taxon>
        <taxon>Rhodobacterales</taxon>
        <taxon>Paracoccaceae</taxon>
        <taxon>Planktotalea</taxon>
    </lineage>
</organism>
<accession>A0A1L9NXE4</accession>
<dbReference type="Gene3D" id="1.10.10.10">
    <property type="entry name" value="Winged helix-like DNA-binding domain superfamily/Winged helix DNA-binding domain"/>
    <property type="match status" value="1"/>
</dbReference>
<keyword evidence="1" id="KW-0805">Transcription regulation</keyword>
<protein>
    <submittedName>
        <fullName evidence="7">Response regulator protein TmoT</fullName>
    </submittedName>
</protein>
<sequence length="201" mass="22343">MDGQTETLSIYVVEPDEVACERYRVLFAAQGFECVSFQNAEDFLTQYEPQQSALMVLDLSLPEMSGAELQSYMAENGMRLPVIVTASQASVPDAVAAMRAGAFDFIEKPMAEERLMGAVNAATEMLFKKQPATVSKKIVADRLAKLTDREREVLQHLLQGKLNKEIASELDVSQRTVEGHRSRIREKMNARGVADLIRMVG</sequence>
<evidence type="ECO:0000256" key="2">
    <source>
        <dbReference type="ARBA" id="ARBA00023125"/>
    </source>
</evidence>
<dbReference type="InterPro" id="IPR011006">
    <property type="entry name" value="CheY-like_superfamily"/>
</dbReference>
<keyword evidence="2" id="KW-0238">DNA-binding</keyword>
<feature type="domain" description="HTH luxR-type" evidence="5">
    <location>
        <begin position="139"/>
        <end position="201"/>
    </location>
</feature>
<dbReference type="OrthoDB" id="9782655at2"/>
<feature type="modified residue" description="4-aspartylphosphate" evidence="4">
    <location>
        <position position="58"/>
    </location>
</feature>
<keyword evidence="8" id="KW-1185">Reference proteome</keyword>
<reference evidence="7 8" key="1">
    <citation type="submission" date="2016-10" db="EMBL/GenBank/DDBJ databases">
        <title>Genome sequence of Planktotalea frisia SH6-1.</title>
        <authorList>
            <person name="Poehlein A."/>
            <person name="Bakenhus I."/>
            <person name="Voget S."/>
            <person name="Brinkhoff T."/>
            <person name="Simon M."/>
        </authorList>
    </citation>
    <scope>NUCLEOTIDE SEQUENCE [LARGE SCALE GENOMIC DNA]</scope>
    <source>
        <strain evidence="7 8">SH6-1</strain>
    </source>
</reference>
<keyword evidence="3" id="KW-0804">Transcription</keyword>
<dbReference type="Pfam" id="PF00072">
    <property type="entry name" value="Response_reg"/>
    <property type="match status" value="1"/>
</dbReference>
<dbReference type="SMART" id="SM00448">
    <property type="entry name" value="REC"/>
    <property type="match status" value="1"/>
</dbReference>
<dbReference type="InterPro" id="IPR036388">
    <property type="entry name" value="WH-like_DNA-bd_sf"/>
</dbReference>
<gene>
    <name evidence="7" type="primary">tmoT</name>
    <name evidence="7" type="ORF">PFRI_19130</name>
</gene>
<dbReference type="Proteomes" id="UP000184514">
    <property type="component" value="Unassembled WGS sequence"/>
</dbReference>
<evidence type="ECO:0000313" key="7">
    <source>
        <dbReference type="EMBL" id="OJI93852.1"/>
    </source>
</evidence>
<evidence type="ECO:0000256" key="1">
    <source>
        <dbReference type="ARBA" id="ARBA00023015"/>
    </source>
</evidence>
<dbReference type="SMART" id="SM00421">
    <property type="entry name" value="HTH_LUXR"/>
    <property type="match status" value="1"/>
</dbReference>
<evidence type="ECO:0000259" key="6">
    <source>
        <dbReference type="PROSITE" id="PS50110"/>
    </source>
</evidence>
<dbReference type="InterPro" id="IPR016032">
    <property type="entry name" value="Sig_transdc_resp-reg_C-effctor"/>
</dbReference>
<dbReference type="Gene3D" id="3.40.50.2300">
    <property type="match status" value="1"/>
</dbReference>
<proteinExistence type="predicted"/>
<name>A0A1L9NXE4_9RHOB</name>
<dbReference type="PROSITE" id="PS50043">
    <property type="entry name" value="HTH_LUXR_2"/>
    <property type="match status" value="1"/>
</dbReference>
<dbReference type="CDD" id="cd06170">
    <property type="entry name" value="LuxR_C_like"/>
    <property type="match status" value="1"/>
</dbReference>
<evidence type="ECO:0000256" key="3">
    <source>
        <dbReference type="ARBA" id="ARBA00023163"/>
    </source>
</evidence>
<dbReference type="STRING" id="696762.PFRI_19130"/>
<dbReference type="SUPFAM" id="SSF46894">
    <property type="entry name" value="C-terminal effector domain of the bipartite response regulators"/>
    <property type="match status" value="1"/>
</dbReference>
<dbReference type="GO" id="GO:0003677">
    <property type="term" value="F:DNA binding"/>
    <property type="evidence" value="ECO:0007669"/>
    <property type="project" value="UniProtKB-KW"/>
</dbReference>
<dbReference type="EMBL" id="MLCB01000129">
    <property type="protein sequence ID" value="OJI93852.1"/>
    <property type="molecule type" value="Genomic_DNA"/>
</dbReference>
<comment type="caution">
    <text evidence="7">The sequence shown here is derived from an EMBL/GenBank/DDBJ whole genome shotgun (WGS) entry which is preliminary data.</text>
</comment>
<dbReference type="PROSITE" id="PS00622">
    <property type="entry name" value="HTH_LUXR_1"/>
    <property type="match status" value="1"/>
</dbReference>
<dbReference type="PANTHER" id="PTHR44688:SF16">
    <property type="entry name" value="DNA-BINDING TRANSCRIPTIONAL ACTIVATOR DEVR_DOSR"/>
    <property type="match status" value="1"/>
</dbReference>
<dbReference type="GO" id="GO:0006355">
    <property type="term" value="P:regulation of DNA-templated transcription"/>
    <property type="evidence" value="ECO:0007669"/>
    <property type="project" value="InterPro"/>
</dbReference>
<dbReference type="PANTHER" id="PTHR44688">
    <property type="entry name" value="DNA-BINDING TRANSCRIPTIONAL ACTIVATOR DEVR_DOSR"/>
    <property type="match status" value="1"/>
</dbReference>
<dbReference type="InterPro" id="IPR001789">
    <property type="entry name" value="Sig_transdc_resp-reg_receiver"/>
</dbReference>
<feature type="domain" description="Response regulatory" evidence="6">
    <location>
        <begin position="9"/>
        <end position="123"/>
    </location>
</feature>
<dbReference type="GO" id="GO:0000160">
    <property type="term" value="P:phosphorelay signal transduction system"/>
    <property type="evidence" value="ECO:0007669"/>
    <property type="project" value="InterPro"/>
</dbReference>
<evidence type="ECO:0000259" key="5">
    <source>
        <dbReference type="PROSITE" id="PS50043"/>
    </source>
</evidence>
<dbReference type="InterPro" id="IPR000792">
    <property type="entry name" value="Tscrpt_reg_LuxR_C"/>
</dbReference>
<evidence type="ECO:0000256" key="4">
    <source>
        <dbReference type="PROSITE-ProRule" id="PRU00169"/>
    </source>
</evidence>
<evidence type="ECO:0000313" key="8">
    <source>
        <dbReference type="Proteomes" id="UP000184514"/>
    </source>
</evidence>